<organism evidence="7 8">
    <name type="scientific">Nakamurella multipartita (strain ATCC 700099 / DSM 44233 / CIP 104796 / JCM 9543 / NBRC 105858 / Y-104)</name>
    <name type="common">Microsphaera multipartita</name>
    <dbReference type="NCBI Taxonomy" id="479431"/>
    <lineage>
        <taxon>Bacteria</taxon>
        <taxon>Bacillati</taxon>
        <taxon>Actinomycetota</taxon>
        <taxon>Actinomycetes</taxon>
        <taxon>Nakamurellales</taxon>
        <taxon>Nakamurellaceae</taxon>
        <taxon>Nakamurella</taxon>
    </lineage>
</organism>
<dbReference type="Pfam" id="PF03706">
    <property type="entry name" value="LPG_synthase_TM"/>
    <property type="match status" value="1"/>
</dbReference>
<dbReference type="GO" id="GO:0005886">
    <property type="term" value="C:plasma membrane"/>
    <property type="evidence" value="ECO:0007669"/>
    <property type="project" value="UniProtKB-SubCell"/>
</dbReference>
<keyword evidence="2" id="KW-1003">Cell membrane</keyword>
<feature type="transmembrane region" description="Helical" evidence="6">
    <location>
        <begin position="252"/>
        <end position="271"/>
    </location>
</feature>
<keyword evidence="5 6" id="KW-0472">Membrane</keyword>
<evidence type="ECO:0000256" key="5">
    <source>
        <dbReference type="ARBA" id="ARBA00023136"/>
    </source>
</evidence>
<proteinExistence type="predicted"/>
<feature type="transmembrane region" description="Helical" evidence="6">
    <location>
        <begin position="145"/>
        <end position="163"/>
    </location>
</feature>
<dbReference type="InParanoid" id="C8XK65"/>
<dbReference type="Proteomes" id="UP000002218">
    <property type="component" value="Chromosome"/>
</dbReference>
<dbReference type="HOGENOM" id="CLU_048072_4_0_11"/>
<protein>
    <submittedName>
        <fullName evidence="7">Uncharacterized protein</fullName>
    </submittedName>
</protein>
<name>C8XK65_NAKMY</name>
<comment type="subcellular location">
    <subcellularLocation>
        <location evidence="1">Cell membrane</location>
        <topology evidence="1">Multi-pass membrane protein</topology>
    </subcellularLocation>
</comment>
<feature type="transmembrane region" description="Helical" evidence="6">
    <location>
        <begin position="221"/>
        <end position="240"/>
    </location>
</feature>
<dbReference type="EMBL" id="CP001737">
    <property type="protein sequence ID" value="ACV76748.1"/>
    <property type="molecule type" value="Genomic_DNA"/>
</dbReference>
<evidence type="ECO:0000256" key="1">
    <source>
        <dbReference type="ARBA" id="ARBA00004651"/>
    </source>
</evidence>
<feature type="transmembrane region" description="Helical" evidence="6">
    <location>
        <begin position="53"/>
        <end position="82"/>
    </location>
</feature>
<dbReference type="eggNOG" id="COG0392">
    <property type="taxonomic scope" value="Bacteria"/>
</dbReference>
<dbReference type="PANTHER" id="PTHR40277">
    <property type="entry name" value="BLL5419 PROTEIN"/>
    <property type="match status" value="1"/>
</dbReference>
<reference evidence="8" key="1">
    <citation type="submission" date="2009-09" db="EMBL/GenBank/DDBJ databases">
        <title>The complete genome of Nakamurella multipartita DSM 44233.</title>
        <authorList>
            <consortium name="US DOE Joint Genome Institute (JGI-PGF)"/>
            <person name="Lucas S."/>
            <person name="Copeland A."/>
            <person name="Lapidus A."/>
            <person name="Glavina del Rio T."/>
            <person name="Dalin E."/>
            <person name="Tice H."/>
            <person name="Bruce D."/>
            <person name="Goodwin L."/>
            <person name="Pitluck S."/>
            <person name="Kyrpides N."/>
            <person name="Mavromatis K."/>
            <person name="Ivanova N."/>
            <person name="Ovchinnikova G."/>
            <person name="Sims D."/>
            <person name="Meincke L."/>
            <person name="Brettin T."/>
            <person name="Detter J.C."/>
            <person name="Han C."/>
            <person name="Larimer F."/>
            <person name="Land M."/>
            <person name="Hauser L."/>
            <person name="Markowitz V."/>
            <person name="Cheng J.-F."/>
            <person name="Hugenholtz P."/>
            <person name="Woyke T."/>
            <person name="Wu D."/>
            <person name="Klenk H.-P."/>
            <person name="Eisen J.A."/>
        </authorList>
    </citation>
    <scope>NUCLEOTIDE SEQUENCE [LARGE SCALE GENOMIC DNA]</scope>
    <source>
        <strain evidence="8">ATCC 700099 / DSM 44233 / CIP 104796 / JCM 9543 / NBRC 105858 / Y-104</strain>
    </source>
</reference>
<feature type="transmembrane region" description="Helical" evidence="6">
    <location>
        <begin position="278"/>
        <end position="296"/>
    </location>
</feature>
<reference evidence="7 8" key="2">
    <citation type="journal article" date="2010" name="Stand. Genomic Sci.">
        <title>Complete genome sequence of Nakamurella multipartita type strain (Y-104).</title>
        <authorList>
            <person name="Tice H."/>
            <person name="Mayilraj S."/>
            <person name="Sims D."/>
            <person name="Lapidus A."/>
            <person name="Nolan M."/>
            <person name="Lucas S."/>
            <person name="Glavina Del Rio T."/>
            <person name="Copeland A."/>
            <person name="Cheng J.F."/>
            <person name="Meincke L."/>
            <person name="Bruce D."/>
            <person name="Goodwin L."/>
            <person name="Pitluck S."/>
            <person name="Ivanova N."/>
            <person name="Mavromatis K."/>
            <person name="Ovchinnikova G."/>
            <person name="Pati A."/>
            <person name="Chen A."/>
            <person name="Palaniappan K."/>
            <person name="Land M."/>
            <person name="Hauser L."/>
            <person name="Chang Y.J."/>
            <person name="Jeffries C.D."/>
            <person name="Detter J.C."/>
            <person name="Brettin T."/>
            <person name="Rohde M."/>
            <person name="Goker M."/>
            <person name="Bristow J."/>
            <person name="Eisen J.A."/>
            <person name="Markowitz V."/>
            <person name="Hugenholtz P."/>
            <person name="Kyrpides N.C."/>
            <person name="Klenk H.P."/>
            <person name="Chen F."/>
        </authorList>
    </citation>
    <scope>NUCLEOTIDE SEQUENCE [LARGE SCALE GENOMIC DNA]</scope>
    <source>
        <strain evidence="8">ATCC 700099 / DSM 44233 / CIP 104796 / JCM 9543 / NBRC 105858 / Y-104</strain>
    </source>
</reference>
<evidence type="ECO:0000313" key="7">
    <source>
        <dbReference type="EMBL" id="ACV76748.1"/>
    </source>
</evidence>
<dbReference type="PANTHER" id="PTHR40277:SF1">
    <property type="entry name" value="BLL5419 PROTEIN"/>
    <property type="match status" value="1"/>
</dbReference>
<evidence type="ECO:0000256" key="2">
    <source>
        <dbReference type="ARBA" id="ARBA00022475"/>
    </source>
</evidence>
<accession>C8XK65</accession>
<gene>
    <name evidence="7" type="ordered locus">Namu_0318</name>
</gene>
<keyword evidence="3 6" id="KW-0812">Transmembrane</keyword>
<evidence type="ECO:0000256" key="6">
    <source>
        <dbReference type="SAM" id="Phobius"/>
    </source>
</evidence>
<keyword evidence="8" id="KW-1185">Reference proteome</keyword>
<dbReference type="KEGG" id="nml:Namu_0318"/>
<dbReference type="AlphaFoldDB" id="C8XK65"/>
<feature type="transmembrane region" description="Helical" evidence="6">
    <location>
        <begin position="169"/>
        <end position="191"/>
    </location>
</feature>
<dbReference type="InterPro" id="IPR022791">
    <property type="entry name" value="L-PG_synthase/AglD"/>
</dbReference>
<sequence>MTIAPPPPPPPSPLPVADRRRPDRARWWPRLQLLGGALVVVIVLRQLGTGPFLAGLAALTVPAVLAAMVIGAVTTVACAWRWRIVAERLGLRLRWGPAIAAYYGSQFLNSTLPGGVLGDVDRAVRHGRTVEDVGRGARAVAGERAAGPLVHVGLTVLVVALVPGPALSWLLGPVILLGGLLIVAGAVLLIARGTSRWSRLAGVVAADLRTGVLAREAWPRILLASVVVAVGPAVLFVIAARLVGVPAGALELVPVAMVVLAAMLVPINVGGWGPRESVAAAVFGAAGWGAGTGVAAATAFGALTLIATTPGLVVLLARPLSRSTLARSIRTRSAGRTREVGDE</sequence>
<dbReference type="RefSeq" id="WP_012814223.1">
    <property type="nucleotide sequence ID" value="NC_013235.1"/>
</dbReference>
<feature type="transmembrane region" description="Helical" evidence="6">
    <location>
        <begin position="27"/>
        <end position="47"/>
    </location>
</feature>
<keyword evidence="4 6" id="KW-1133">Transmembrane helix</keyword>
<dbReference type="STRING" id="479431.Namu_0318"/>
<evidence type="ECO:0000313" key="8">
    <source>
        <dbReference type="Proteomes" id="UP000002218"/>
    </source>
</evidence>
<dbReference type="OrthoDB" id="4803763at2"/>
<evidence type="ECO:0000256" key="4">
    <source>
        <dbReference type="ARBA" id="ARBA00022989"/>
    </source>
</evidence>
<evidence type="ECO:0000256" key="3">
    <source>
        <dbReference type="ARBA" id="ARBA00022692"/>
    </source>
</evidence>